<dbReference type="EMBL" id="JAYDYQ010002534">
    <property type="protein sequence ID" value="KAK4483269.1"/>
    <property type="molecule type" value="Genomic_DNA"/>
</dbReference>
<protein>
    <recommendedName>
        <fullName evidence="6">Protein pelota homolog</fullName>
    </recommendedName>
</protein>
<evidence type="ECO:0000256" key="4">
    <source>
        <dbReference type="ARBA" id="ARBA00022490"/>
    </source>
</evidence>
<organism evidence="8 9">
    <name type="scientific">Penstemon davidsonii</name>
    <dbReference type="NCBI Taxonomy" id="160366"/>
    <lineage>
        <taxon>Eukaryota</taxon>
        <taxon>Viridiplantae</taxon>
        <taxon>Streptophyta</taxon>
        <taxon>Embryophyta</taxon>
        <taxon>Tracheophyta</taxon>
        <taxon>Spermatophyta</taxon>
        <taxon>Magnoliopsida</taxon>
        <taxon>eudicotyledons</taxon>
        <taxon>Gunneridae</taxon>
        <taxon>Pentapetalae</taxon>
        <taxon>asterids</taxon>
        <taxon>lamiids</taxon>
        <taxon>Lamiales</taxon>
        <taxon>Plantaginaceae</taxon>
        <taxon>Cheloneae</taxon>
        <taxon>Penstemon</taxon>
    </lineage>
</organism>
<reference evidence="8 9" key="1">
    <citation type="journal article" date="2023" name="bioRxiv">
        <title>Genome report: Whole genome sequence and annotation of Penstemon davidsonii.</title>
        <authorList>
            <person name="Ostevik K.L."/>
            <person name="Alabady M."/>
            <person name="Zhang M."/>
            <person name="Rausher M.D."/>
        </authorList>
    </citation>
    <scope>NUCLEOTIDE SEQUENCE [LARGE SCALE GENOMIC DNA]</scope>
    <source>
        <strain evidence="8">DNT005</strain>
        <tissue evidence="8">Whole leaf</tissue>
    </source>
</reference>
<evidence type="ECO:0000259" key="7">
    <source>
        <dbReference type="SMART" id="SM01194"/>
    </source>
</evidence>
<dbReference type="PANTHER" id="PTHR10853">
    <property type="entry name" value="PELOTA"/>
    <property type="match status" value="1"/>
</dbReference>
<dbReference type="Gene3D" id="3.30.420.60">
    <property type="entry name" value="eRF1 domain 2"/>
    <property type="match status" value="1"/>
</dbReference>
<dbReference type="Pfam" id="PF03464">
    <property type="entry name" value="eRF1_2"/>
    <property type="match status" value="1"/>
</dbReference>
<accession>A0ABR0D2R2</accession>
<dbReference type="Gene3D" id="2.30.30.870">
    <property type="entry name" value="Pelota, domain A"/>
    <property type="match status" value="1"/>
</dbReference>
<dbReference type="InterPro" id="IPR004405">
    <property type="entry name" value="TF_pelota"/>
</dbReference>
<dbReference type="SUPFAM" id="SSF55315">
    <property type="entry name" value="L30e-like"/>
    <property type="match status" value="1"/>
</dbReference>
<dbReference type="InterPro" id="IPR005142">
    <property type="entry name" value="eRF1_3"/>
</dbReference>
<dbReference type="Gene3D" id="3.30.1330.30">
    <property type="match status" value="1"/>
</dbReference>
<feature type="domain" description="eRF1/Pelota-like N-terminal" evidence="7">
    <location>
        <begin position="54"/>
        <end position="183"/>
    </location>
</feature>
<evidence type="ECO:0000313" key="9">
    <source>
        <dbReference type="Proteomes" id="UP001291926"/>
    </source>
</evidence>
<keyword evidence="9" id="KW-1185">Reference proteome</keyword>
<evidence type="ECO:0000256" key="1">
    <source>
        <dbReference type="ARBA" id="ARBA00001968"/>
    </source>
</evidence>
<evidence type="ECO:0000256" key="3">
    <source>
        <dbReference type="ARBA" id="ARBA00009504"/>
    </source>
</evidence>
<dbReference type="InterPro" id="IPR058547">
    <property type="entry name" value="Pelota_N"/>
</dbReference>
<comment type="subcellular location">
    <subcellularLocation>
        <location evidence="2 6">Cytoplasm</location>
    </subcellularLocation>
</comment>
<dbReference type="InterPro" id="IPR029064">
    <property type="entry name" value="Ribosomal_eL30-like_sf"/>
</dbReference>
<comment type="caution">
    <text evidence="8">The sequence shown here is derived from an EMBL/GenBank/DDBJ whole genome shotgun (WGS) entry which is preliminary data.</text>
</comment>
<keyword evidence="5 6" id="KW-0479">Metal-binding</keyword>
<dbReference type="InterPro" id="IPR005140">
    <property type="entry name" value="eRF1_Pelota-like_N"/>
</dbReference>
<proteinExistence type="inferred from homology"/>
<gene>
    <name evidence="8" type="ORF">RD792_010454</name>
</gene>
<dbReference type="PANTHER" id="PTHR10853:SF0">
    <property type="entry name" value="PROTEIN PELOTA HOMOLOG"/>
    <property type="match status" value="1"/>
</dbReference>
<dbReference type="InterPro" id="IPR005141">
    <property type="entry name" value="eRF1_2"/>
</dbReference>
<evidence type="ECO:0000256" key="6">
    <source>
        <dbReference type="RuleBase" id="RU362019"/>
    </source>
</evidence>
<dbReference type="SUPFAM" id="SSF53137">
    <property type="entry name" value="Translational machinery components"/>
    <property type="match status" value="1"/>
</dbReference>
<dbReference type="InterPro" id="IPR038069">
    <property type="entry name" value="Pelota/DOM34_N"/>
</dbReference>
<dbReference type="Pfam" id="PF03465">
    <property type="entry name" value="eRF1_3"/>
    <property type="match status" value="1"/>
</dbReference>
<dbReference type="InterPro" id="IPR042226">
    <property type="entry name" value="eFR1_2_sf"/>
</dbReference>
<name>A0ABR0D2R2_9LAMI</name>
<comment type="similarity">
    <text evidence="3 6">Belongs to the eukaryotic release factor 1 family. Pelota subfamily.</text>
</comment>
<dbReference type="Pfam" id="PF26356">
    <property type="entry name" value="Pelota_N"/>
    <property type="match status" value="1"/>
</dbReference>
<comment type="cofactor">
    <cofactor evidence="1 6">
        <name>a divalent metal cation</name>
        <dbReference type="ChEBI" id="CHEBI:60240"/>
    </cofactor>
</comment>
<sequence>MNDVGVCGYGEGYVNPFTCNLSFRITHWAVLVGQKKKKKNKRKRKKDNNIISIMKIVRRDLMRNGPGSVKMVPEESDDLWMAYNLIAEGDTVLAITVRKVLREAASGGRDAERVKLKLEVKVESVEYDQEGSVLRMRGKNILENEHVKIGAFHTLEIELHRPFVLRKVFWDSLALDVLHQASDPKASADLAVVMMQEGLAHIFLIGKSVTITQSRIETSIPRKHGPSIAGYDKALNKFFDNVLQAFLKHVDFSVVRCAVIASPGFTKDQFHRHLLMEAERKQLRPVIENKSRIILVHTTSGYKHSLREVLDAPSVMNMIKDTKAAQEVRVLKDFFDMLSNDPARACYGPKHVEVAHERMAVQTLLITDELFRSCDIATRKRYVNLVDSVKASGGTAHIFSSMHVSGEQLAMLTGIAAILRFPLPDLEDIEM</sequence>
<dbReference type="Proteomes" id="UP001291926">
    <property type="component" value="Unassembled WGS sequence"/>
</dbReference>
<comment type="function">
    <text evidence="6">Component of the Pelota-HBS1L complex, a complex that recognizes stalled ribosomes and triggers the No-Go Decay (NGD) pathway. In the Pelota-HBS1L complex, pelo recognizes ribosomes stalled at the 3' end of an mRNA and engages stalled ribosomes by destabilizing mRNA in the mRNA channel.</text>
</comment>
<evidence type="ECO:0000256" key="2">
    <source>
        <dbReference type="ARBA" id="ARBA00004496"/>
    </source>
</evidence>
<dbReference type="SUPFAM" id="SSF159065">
    <property type="entry name" value="Dom34/Pelota N-terminal domain-like"/>
    <property type="match status" value="1"/>
</dbReference>
<keyword evidence="4 6" id="KW-0963">Cytoplasm</keyword>
<evidence type="ECO:0000256" key="5">
    <source>
        <dbReference type="ARBA" id="ARBA00022723"/>
    </source>
</evidence>
<dbReference type="NCBIfam" id="TIGR00111">
    <property type="entry name" value="pelota"/>
    <property type="match status" value="1"/>
</dbReference>
<evidence type="ECO:0000313" key="8">
    <source>
        <dbReference type="EMBL" id="KAK4483269.1"/>
    </source>
</evidence>
<dbReference type="SMART" id="SM01194">
    <property type="entry name" value="eRF1_1"/>
    <property type="match status" value="1"/>
</dbReference>